<proteinExistence type="predicted"/>
<protein>
    <submittedName>
        <fullName evidence="4">Uncharacterized protein</fullName>
    </submittedName>
</protein>
<evidence type="ECO:0000256" key="2">
    <source>
        <dbReference type="SAM" id="Phobius"/>
    </source>
</evidence>
<feature type="chain" id="PRO_5029761488" evidence="3">
    <location>
        <begin position="19"/>
        <end position="256"/>
    </location>
</feature>
<keyword evidence="2" id="KW-0472">Membrane</keyword>
<keyword evidence="5" id="KW-1185">Reference proteome</keyword>
<keyword evidence="3" id="KW-0732">Signal</keyword>
<name>A0A7I8VKF6_9ANNE</name>
<evidence type="ECO:0000313" key="5">
    <source>
        <dbReference type="Proteomes" id="UP000549394"/>
    </source>
</evidence>
<accession>A0A7I8VKF6</accession>
<sequence>MLGIKLTFLLFQYIYSSGMNEHNFKIKKNYFCIFRKHFKSKKIIQGCYEHSEKYLRDICINRLYSSVTTYDRITEELSEKLNPYKKDKRQFLVKRCPESKDSKASRTMCCVNPNPIANFRKNDAGCCEELEDINNNFKQYLYWGVYILSGCLSLVVVALLSMLFVEKYPLFIVSCLSARRRRQRRLDANERERNVEVDRSNDQSLPIPVIRVPMAISRPLSRADEPPSYDNSIDPSPKFTRSRSSPVSKDDSSQSV</sequence>
<gene>
    <name evidence="4" type="ORF">DGYR_LOCUS5362</name>
</gene>
<comment type="caution">
    <text evidence="4">The sequence shown here is derived from an EMBL/GenBank/DDBJ whole genome shotgun (WGS) entry which is preliminary data.</text>
</comment>
<dbReference type="EMBL" id="CAJFCJ010000006">
    <property type="protein sequence ID" value="CAD5116768.1"/>
    <property type="molecule type" value="Genomic_DNA"/>
</dbReference>
<keyword evidence="2" id="KW-1133">Transmembrane helix</keyword>
<evidence type="ECO:0000256" key="3">
    <source>
        <dbReference type="SAM" id="SignalP"/>
    </source>
</evidence>
<reference evidence="4 5" key="1">
    <citation type="submission" date="2020-08" db="EMBL/GenBank/DDBJ databases">
        <authorList>
            <person name="Hejnol A."/>
        </authorList>
    </citation>
    <scope>NUCLEOTIDE SEQUENCE [LARGE SCALE GENOMIC DNA]</scope>
</reference>
<dbReference type="Proteomes" id="UP000549394">
    <property type="component" value="Unassembled WGS sequence"/>
</dbReference>
<organism evidence="4 5">
    <name type="scientific">Dimorphilus gyrociliatus</name>
    <dbReference type="NCBI Taxonomy" id="2664684"/>
    <lineage>
        <taxon>Eukaryota</taxon>
        <taxon>Metazoa</taxon>
        <taxon>Spiralia</taxon>
        <taxon>Lophotrochozoa</taxon>
        <taxon>Annelida</taxon>
        <taxon>Polychaeta</taxon>
        <taxon>Polychaeta incertae sedis</taxon>
        <taxon>Dinophilidae</taxon>
        <taxon>Dimorphilus</taxon>
    </lineage>
</organism>
<feature type="signal peptide" evidence="3">
    <location>
        <begin position="1"/>
        <end position="18"/>
    </location>
</feature>
<feature type="region of interest" description="Disordered" evidence="1">
    <location>
        <begin position="219"/>
        <end position="256"/>
    </location>
</feature>
<keyword evidence="2" id="KW-0812">Transmembrane</keyword>
<dbReference type="AlphaFoldDB" id="A0A7I8VKF6"/>
<feature type="transmembrane region" description="Helical" evidence="2">
    <location>
        <begin position="140"/>
        <end position="165"/>
    </location>
</feature>
<evidence type="ECO:0000256" key="1">
    <source>
        <dbReference type="SAM" id="MobiDB-lite"/>
    </source>
</evidence>
<evidence type="ECO:0000313" key="4">
    <source>
        <dbReference type="EMBL" id="CAD5116768.1"/>
    </source>
</evidence>